<dbReference type="Gene3D" id="3.40.50.300">
    <property type="entry name" value="P-loop containing nucleotide triphosphate hydrolases"/>
    <property type="match status" value="1"/>
</dbReference>
<evidence type="ECO:0000313" key="8">
    <source>
        <dbReference type="EMBL" id="SEF12386.1"/>
    </source>
</evidence>
<dbReference type="SUPFAM" id="SSF52540">
    <property type="entry name" value="P-loop containing nucleoside triphosphate hydrolases"/>
    <property type="match status" value="1"/>
</dbReference>
<evidence type="ECO:0000256" key="4">
    <source>
        <dbReference type="ARBA" id="ARBA00022840"/>
    </source>
</evidence>
<proteinExistence type="inferred from homology"/>
<dbReference type="InterPro" id="IPR027417">
    <property type="entry name" value="P-loop_NTPase"/>
</dbReference>
<dbReference type="RefSeq" id="WP_074713678.1">
    <property type="nucleotide sequence ID" value="NZ_FNTV01000002.1"/>
</dbReference>
<keyword evidence="4" id="KW-0067">ATP-binding</keyword>
<name>A0A1H5PF75_9MICC</name>
<comment type="catalytic activity">
    <reaction evidence="6">
        <text>UDP-N-acetyl-alpha-D-glucosamine + ATP = UDP-N-acetyl-alpha-D-glucosamine 3'-phosphate + ADP + H(+)</text>
        <dbReference type="Rhea" id="RHEA:32671"/>
        <dbReference type="ChEBI" id="CHEBI:15378"/>
        <dbReference type="ChEBI" id="CHEBI:30616"/>
        <dbReference type="ChEBI" id="CHEBI:57705"/>
        <dbReference type="ChEBI" id="CHEBI:64353"/>
        <dbReference type="ChEBI" id="CHEBI:456216"/>
        <dbReference type="EC" id="2.7.1.176"/>
    </reaction>
</comment>
<dbReference type="EMBL" id="FNTV01000002">
    <property type="protein sequence ID" value="SEF12386.1"/>
    <property type="molecule type" value="Genomic_DNA"/>
</dbReference>
<feature type="domain" description="Zeta toxin" evidence="7">
    <location>
        <begin position="7"/>
        <end position="147"/>
    </location>
</feature>
<dbReference type="AlphaFoldDB" id="A0A1H5PF75"/>
<organism evidence="8 9">
    <name type="scientific">Arthrobacter alpinus</name>
    <dbReference type="NCBI Taxonomy" id="656366"/>
    <lineage>
        <taxon>Bacteria</taxon>
        <taxon>Bacillati</taxon>
        <taxon>Actinomycetota</taxon>
        <taxon>Actinomycetes</taxon>
        <taxon>Micrococcales</taxon>
        <taxon>Micrococcaceae</taxon>
        <taxon>Arthrobacter</taxon>
    </lineage>
</organism>
<evidence type="ECO:0000256" key="5">
    <source>
        <dbReference type="ARBA" id="ARBA00032897"/>
    </source>
</evidence>
<dbReference type="Proteomes" id="UP000182725">
    <property type="component" value="Unassembled WGS sequence"/>
</dbReference>
<evidence type="ECO:0000256" key="6">
    <source>
        <dbReference type="ARBA" id="ARBA00048178"/>
    </source>
</evidence>
<evidence type="ECO:0000256" key="2">
    <source>
        <dbReference type="ARBA" id="ARBA00011963"/>
    </source>
</evidence>
<evidence type="ECO:0000259" key="7">
    <source>
        <dbReference type="Pfam" id="PF06414"/>
    </source>
</evidence>
<evidence type="ECO:0000256" key="3">
    <source>
        <dbReference type="ARBA" id="ARBA00022741"/>
    </source>
</evidence>
<sequence length="180" mass="19946">MSRNEFAVFINGSYGVGKSSALDHVADLMAAARRPFSVMDVDWFHRSWPPAAEDPANVLTEAKNMSAVWQNYRATGTRNLVVSGVIASIRDQARYAEAFDLRIRSVRLVASEEVTRMRLAARYSNDQGLSLDWHLERFQELSESIAQAGLDELVIDTSLLSPAAVAESICEHFDLVGQVS</sequence>
<dbReference type="GO" id="GO:0005524">
    <property type="term" value="F:ATP binding"/>
    <property type="evidence" value="ECO:0007669"/>
    <property type="project" value="UniProtKB-KW"/>
</dbReference>
<keyword evidence="3" id="KW-0547">Nucleotide-binding</keyword>
<reference evidence="8 9" key="1">
    <citation type="submission" date="2016-10" db="EMBL/GenBank/DDBJ databases">
        <authorList>
            <person name="de Groot N.N."/>
        </authorList>
    </citation>
    <scope>NUCLEOTIDE SEQUENCE [LARGE SCALE GENOMIC DNA]</scope>
    <source>
        <strain evidence="8 9">DSM 22274</strain>
    </source>
</reference>
<dbReference type="Pfam" id="PF06414">
    <property type="entry name" value="Zeta_toxin"/>
    <property type="match status" value="1"/>
</dbReference>
<accession>A0A1H5PF75</accession>
<evidence type="ECO:0000256" key="1">
    <source>
        <dbReference type="ARBA" id="ARBA00009104"/>
    </source>
</evidence>
<comment type="similarity">
    <text evidence="1">Belongs to the zeta toxin family.</text>
</comment>
<protein>
    <recommendedName>
        <fullName evidence="5">UDP-N-acetylglucosamine kinase</fullName>
        <ecNumber evidence="2">2.7.1.176</ecNumber>
    </recommendedName>
    <alternativeName>
        <fullName evidence="5">UDP-N-acetylglucosamine kinase</fullName>
    </alternativeName>
</protein>
<dbReference type="InterPro" id="IPR010488">
    <property type="entry name" value="Zeta_toxin_domain"/>
</dbReference>
<gene>
    <name evidence="8" type="ORF">SAMN04489740_4233</name>
</gene>
<dbReference type="EC" id="2.7.1.176" evidence="2"/>
<evidence type="ECO:0000313" key="9">
    <source>
        <dbReference type="Proteomes" id="UP000182725"/>
    </source>
</evidence>
<dbReference type="GO" id="GO:0016301">
    <property type="term" value="F:kinase activity"/>
    <property type="evidence" value="ECO:0007669"/>
    <property type="project" value="InterPro"/>
</dbReference>